<sequence>MVKGIVEIGGQVVSEEPNLALTANFFREKIKQAINSMHLDKSPGSDGMNPAFYQRFWNIVGASIFIWQDPWLSSGMNPYVSSVAPVISHYQLRHVDIDTLCSMCGLEIEDWRHVFVIGCLARNCWHTVLPQVLQLSSLSILSQTRAVVWLEEIFRALGVEDLMVFCVTLWAIWFARNDKLWNRRPVTASQILLKASFFQQWKEVQSKFGLCPEVSVAISPSVVQWMQPPVGMLKCNVDAAIFAGVGKIGTGWVVRDHEGKVLNACRVSHDGVPDATVAEAISLREALSWVKKRSLQNIIFESDSLILI</sequence>
<dbReference type="InterPro" id="IPR036397">
    <property type="entry name" value="RNaseH_sf"/>
</dbReference>
<dbReference type="InterPro" id="IPR002156">
    <property type="entry name" value="RNaseH_domain"/>
</dbReference>
<reference evidence="2 3" key="1">
    <citation type="journal article" date="2020" name="Mol. Plant">
        <title>The Chromosome-Based Rubber Tree Genome Provides New Insights into Spurge Genome Evolution and Rubber Biosynthesis.</title>
        <authorList>
            <person name="Liu J."/>
            <person name="Shi C."/>
            <person name="Shi C.C."/>
            <person name="Li W."/>
            <person name="Zhang Q.J."/>
            <person name="Zhang Y."/>
            <person name="Li K."/>
            <person name="Lu H.F."/>
            <person name="Shi C."/>
            <person name="Zhu S.T."/>
            <person name="Xiao Z.Y."/>
            <person name="Nan H."/>
            <person name="Yue Y."/>
            <person name="Zhu X.G."/>
            <person name="Wu Y."/>
            <person name="Hong X.N."/>
            <person name="Fan G.Y."/>
            <person name="Tong Y."/>
            <person name="Zhang D."/>
            <person name="Mao C.L."/>
            <person name="Liu Y.L."/>
            <person name="Hao S.J."/>
            <person name="Liu W.Q."/>
            <person name="Lv M.Q."/>
            <person name="Zhang H.B."/>
            <person name="Liu Y."/>
            <person name="Hu-Tang G.R."/>
            <person name="Wang J.P."/>
            <person name="Wang J.H."/>
            <person name="Sun Y.H."/>
            <person name="Ni S.B."/>
            <person name="Chen W.B."/>
            <person name="Zhang X.C."/>
            <person name="Jiao Y.N."/>
            <person name="Eichler E.E."/>
            <person name="Li G.H."/>
            <person name="Liu X."/>
            <person name="Gao L.Z."/>
        </authorList>
    </citation>
    <scope>NUCLEOTIDE SEQUENCE [LARGE SCALE GENOMIC DNA]</scope>
    <source>
        <strain evidence="3">cv. GT1</strain>
        <tissue evidence="2">Leaf</tissue>
    </source>
</reference>
<evidence type="ECO:0000313" key="3">
    <source>
        <dbReference type="Proteomes" id="UP000467840"/>
    </source>
</evidence>
<proteinExistence type="predicted"/>
<evidence type="ECO:0000313" key="2">
    <source>
        <dbReference type="EMBL" id="KAF2312617.1"/>
    </source>
</evidence>
<dbReference type="SUPFAM" id="SSF53098">
    <property type="entry name" value="Ribonuclease H-like"/>
    <property type="match status" value="1"/>
</dbReference>
<name>A0A6A6MI44_HEVBR</name>
<dbReference type="Proteomes" id="UP000467840">
    <property type="component" value="Chromosome 14"/>
</dbReference>
<dbReference type="AlphaFoldDB" id="A0A6A6MI44"/>
<dbReference type="GO" id="GO:0003676">
    <property type="term" value="F:nucleic acid binding"/>
    <property type="evidence" value="ECO:0007669"/>
    <property type="project" value="InterPro"/>
</dbReference>
<dbReference type="Gene3D" id="3.30.420.10">
    <property type="entry name" value="Ribonuclease H-like superfamily/Ribonuclease H"/>
    <property type="match status" value="1"/>
</dbReference>
<dbReference type="CDD" id="cd06222">
    <property type="entry name" value="RNase_H_like"/>
    <property type="match status" value="1"/>
</dbReference>
<evidence type="ECO:0000259" key="1">
    <source>
        <dbReference type="Pfam" id="PF13456"/>
    </source>
</evidence>
<dbReference type="InterPro" id="IPR044730">
    <property type="entry name" value="RNase_H-like_dom_plant"/>
</dbReference>
<comment type="caution">
    <text evidence="2">The sequence shown here is derived from an EMBL/GenBank/DDBJ whole genome shotgun (WGS) entry which is preliminary data.</text>
</comment>
<dbReference type="Pfam" id="PF13456">
    <property type="entry name" value="RVT_3"/>
    <property type="match status" value="1"/>
</dbReference>
<dbReference type="InterPro" id="IPR012337">
    <property type="entry name" value="RNaseH-like_sf"/>
</dbReference>
<feature type="domain" description="RNase H type-1" evidence="1">
    <location>
        <begin position="236"/>
        <end position="307"/>
    </location>
</feature>
<protein>
    <recommendedName>
        <fullName evidence="1">RNase H type-1 domain-containing protein</fullName>
    </recommendedName>
</protein>
<dbReference type="PANTHER" id="PTHR47074">
    <property type="entry name" value="BNAC02G40300D PROTEIN"/>
    <property type="match status" value="1"/>
</dbReference>
<gene>
    <name evidence="2" type="ORF">GH714_035249</name>
</gene>
<keyword evidence="3" id="KW-1185">Reference proteome</keyword>
<dbReference type="GO" id="GO:0004523">
    <property type="term" value="F:RNA-DNA hybrid ribonuclease activity"/>
    <property type="evidence" value="ECO:0007669"/>
    <property type="project" value="InterPro"/>
</dbReference>
<dbReference type="PANTHER" id="PTHR47074:SF11">
    <property type="entry name" value="REVERSE TRANSCRIPTASE-LIKE PROTEIN"/>
    <property type="match status" value="1"/>
</dbReference>
<organism evidence="2 3">
    <name type="scientific">Hevea brasiliensis</name>
    <name type="common">Para rubber tree</name>
    <name type="synonym">Siphonia brasiliensis</name>
    <dbReference type="NCBI Taxonomy" id="3981"/>
    <lineage>
        <taxon>Eukaryota</taxon>
        <taxon>Viridiplantae</taxon>
        <taxon>Streptophyta</taxon>
        <taxon>Embryophyta</taxon>
        <taxon>Tracheophyta</taxon>
        <taxon>Spermatophyta</taxon>
        <taxon>Magnoliopsida</taxon>
        <taxon>eudicotyledons</taxon>
        <taxon>Gunneridae</taxon>
        <taxon>Pentapetalae</taxon>
        <taxon>rosids</taxon>
        <taxon>fabids</taxon>
        <taxon>Malpighiales</taxon>
        <taxon>Euphorbiaceae</taxon>
        <taxon>Crotonoideae</taxon>
        <taxon>Micrandreae</taxon>
        <taxon>Hevea</taxon>
    </lineage>
</organism>
<dbReference type="InterPro" id="IPR052929">
    <property type="entry name" value="RNase_H-like_EbsB-rel"/>
</dbReference>
<accession>A0A6A6MI44</accession>
<dbReference type="EMBL" id="JAAGAX010000006">
    <property type="protein sequence ID" value="KAF2312617.1"/>
    <property type="molecule type" value="Genomic_DNA"/>
</dbReference>